<dbReference type="Proteomes" id="UP001416858">
    <property type="component" value="Unassembled WGS sequence"/>
</dbReference>
<reference evidence="1 2" key="1">
    <citation type="submission" date="2024-02" db="EMBL/GenBank/DDBJ databases">
        <title>Rhodopirellula caenicola NBRC 110016.</title>
        <authorList>
            <person name="Ichikawa N."/>
            <person name="Katano-Makiyama Y."/>
            <person name="Hidaka K."/>
        </authorList>
    </citation>
    <scope>NUCLEOTIDE SEQUENCE [LARGE SCALE GENOMIC DNA]</scope>
    <source>
        <strain evidence="1 2">NBRC 110016</strain>
    </source>
</reference>
<evidence type="ECO:0000313" key="2">
    <source>
        <dbReference type="Proteomes" id="UP001416858"/>
    </source>
</evidence>
<proteinExistence type="predicted"/>
<evidence type="ECO:0000313" key="1">
    <source>
        <dbReference type="EMBL" id="GAA5508890.1"/>
    </source>
</evidence>
<name>A0ABP9VUT2_9BACT</name>
<sequence>MEPAQLTLSDRIAIADASYGRDFGWHVLSVRDEPLATLTDPQFADMFWTAYIVTPLDGHAITQTEGFWHPGCHRIRNILYPDFVVDTFGHYDAETNRAAIRFDYIKLDFKWTDILRAPLWFLRHWFT</sequence>
<comment type="caution">
    <text evidence="1">The sequence shown here is derived from an EMBL/GenBank/DDBJ whole genome shotgun (WGS) entry which is preliminary data.</text>
</comment>
<gene>
    <name evidence="1" type="ORF">Rcae01_04359</name>
</gene>
<dbReference type="RefSeq" id="WP_345685635.1">
    <property type="nucleotide sequence ID" value="NZ_BAABRO010000011.1"/>
</dbReference>
<keyword evidence="2" id="KW-1185">Reference proteome</keyword>
<accession>A0ABP9VUT2</accession>
<protein>
    <submittedName>
        <fullName evidence="1">Uncharacterized protein</fullName>
    </submittedName>
</protein>
<organism evidence="1 2">
    <name type="scientific">Novipirellula caenicola</name>
    <dbReference type="NCBI Taxonomy" id="1536901"/>
    <lineage>
        <taxon>Bacteria</taxon>
        <taxon>Pseudomonadati</taxon>
        <taxon>Planctomycetota</taxon>
        <taxon>Planctomycetia</taxon>
        <taxon>Pirellulales</taxon>
        <taxon>Pirellulaceae</taxon>
        <taxon>Novipirellula</taxon>
    </lineage>
</organism>
<dbReference type="EMBL" id="BAABRO010000011">
    <property type="protein sequence ID" value="GAA5508890.1"/>
    <property type="molecule type" value="Genomic_DNA"/>
</dbReference>